<evidence type="ECO:0000256" key="1">
    <source>
        <dbReference type="ARBA" id="ARBA00004370"/>
    </source>
</evidence>
<name>A0AAU9J727_9CILI</name>
<keyword evidence="7" id="KW-1185">Reference proteome</keyword>
<dbReference type="GO" id="GO:0005765">
    <property type="term" value="C:lysosomal membrane"/>
    <property type="evidence" value="ECO:0007669"/>
    <property type="project" value="TreeGrafter"/>
</dbReference>
<dbReference type="PANTHER" id="PTHR31004">
    <property type="entry name" value="TRANSMEMBRANE PROTEIN 79"/>
    <property type="match status" value="1"/>
</dbReference>
<dbReference type="EMBL" id="CAJZBQ010000024">
    <property type="protein sequence ID" value="CAG9320087.1"/>
    <property type="molecule type" value="Genomic_DNA"/>
</dbReference>
<comment type="caution">
    <text evidence="6">The sequence shown here is derived from an EMBL/GenBank/DDBJ whole genome shotgun (WGS) entry which is preliminary data.</text>
</comment>
<evidence type="ECO:0000256" key="4">
    <source>
        <dbReference type="ARBA" id="ARBA00023136"/>
    </source>
</evidence>
<sequence length="178" mass="20505">MVKKRGPPAWIFVIWFPLITAFTAYWLYHIWTVQNKVPHYIWNNKDPLYLAITCSAVSTVFIFLQVQTVATQRLFTKAGDTIYGEESDFLKLSKNVLQNTLEQSFLFIINLLAAAVNGLPNERIVLVTMTFILARILFWCGYVVGVYIKFFPLRGPGFLLTFSNNVLLLLFNVLAFIR</sequence>
<keyword evidence="2 5" id="KW-0812">Transmembrane</keyword>
<proteinExistence type="predicted"/>
<dbReference type="Gene3D" id="1.20.120.550">
    <property type="entry name" value="Membrane associated eicosanoid/glutathione metabolism-like domain"/>
    <property type="match status" value="1"/>
</dbReference>
<evidence type="ECO:0000256" key="5">
    <source>
        <dbReference type="SAM" id="Phobius"/>
    </source>
</evidence>
<feature type="transmembrane region" description="Helical" evidence="5">
    <location>
        <begin position="124"/>
        <end position="145"/>
    </location>
</feature>
<protein>
    <recommendedName>
        <fullName evidence="8">MAPEG family protein</fullName>
    </recommendedName>
</protein>
<dbReference type="InterPro" id="IPR023352">
    <property type="entry name" value="MAPEG-like_dom_sf"/>
</dbReference>
<feature type="transmembrane region" description="Helical" evidence="5">
    <location>
        <begin position="48"/>
        <end position="66"/>
    </location>
</feature>
<accession>A0AAU9J727</accession>
<dbReference type="GO" id="GO:0045055">
    <property type="term" value="P:regulated exocytosis"/>
    <property type="evidence" value="ECO:0007669"/>
    <property type="project" value="TreeGrafter"/>
</dbReference>
<evidence type="ECO:0000313" key="7">
    <source>
        <dbReference type="Proteomes" id="UP001162131"/>
    </source>
</evidence>
<dbReference type="PANTHER" id="PTHR31004:SF1">
    <property type="entry name" value="TRANSMEMBRANE PROTEIN 79"/>
    <property type="match status" value="1"/>
</dbReference>
<comment type="subcellular location">
    <subcellularLocation>
        <location evidence="1">Membrane</location>
    </subcellularLocation>
</comment>
<evidence type="ECO:0000313" key="6">
    <source>
        <dbReference type="EMBL" id="CAG9320087.1"/>
    </source>
</evidence>
<keyword evidence="4 5" id="KW-0472">Membrane</keyword>
<dbReference type="SUPFAM" id="SSF161084">
    <property type="entry name" value="MAPEG domain-like"/>
    <property type="match status" value="1"/>
</dbReference>
<keyword evidence="3 5" id="KW-1133">Transmembrane helix</keyword>
<dbReference type="InterPro" id="IPR001129">
    <property type="entry name" value="Membr-assoc_MAPEG"/>
</dbReference>
<dbReference type="Pfam" id="PF01124">
    <property type="entry name" value="MAPEG"/>
    <property type="match status" value="1"/>
</dbReference>
<dbReference type="GO" id="GO:0032588">
    <property type="term" value="C:trans-Golgi network membrane"/>
    <property type="evidence" value="ECO:0007669"/>
    <property type="project" value="TreeGrafter"/>
</dbReference>
<evidence type="ECO:0000256" key="3">
    <source>
        <dbReference type="ARBA" id="ARBA00022989"/>
    </source>
</evidence>
<dbReference type="AlphaFoldDB" id="A0AAU9J727"/>
<evidence type="ECO:0008006" key="8">
    <source>
        <dbReference type="Google" id="ProtNLM"/>
    </source>
</evidence>
<gene>
    <name evidence="6" type="ORF">BSTOLATCC_MIC25325</name>
</gene>
<feature type="transmembrane region" description="Helical" evidence="5">
    <location>
        <begin position="9"/>
        <end position="28"/>
    </location>
</feature>
<feature type="transmembrane region" description="Helical" evidence="5">
    <location>
        <begin position="157"/>
        <end position="177"/>
    </location>
</feature>
<reference evidence="6" key="1">
    <citation type="submission" date="2021-09" db="EMBL/GenBank/DDBJ databases">
        <authorList>
            <consortium name="AG Swart"/>
            <person name="Singh M."/>
            <person name="Singh A."/>
            <person name="Seah K."/>
            <person name="Emmerich C."/>
        </authorList>
    </citation>
    <scope>NUCLEOTIDE SEQUENCE</scope>
    <source>
        <strain evidence="6">ATCC30299</strain>
    </source>
</reference>
<organism evidence="6 7">
    <name type="scientific">Blepharisma stoltei</name>
    <dbReference type="NCBI Taxonomy" id="1481888"/>
    <lineage>
        <taxon>Eukaryota</taxon>
        <taxon>Sar</taxon>
        <taxon>Alveolata</taxon>
        <taxon>Ciliophora</taxon>
        <taxon>Postciliodesmatophora</taxon>
        <taxon>Heterotrichea</taxon>
        <taxon>Heterotrichida</taxon>
        <taxon>Blepharismidae</taxon>
        <taxon>Blepharisma</taxon>
    </lineage>
</organism>
<evidence type="ECO:0000256" key="2">
    <source>
        <dbReference type="ARBA" id="ARBA00022692"/>
    </source>
</evidence>
<dbReference type="Proteomes" id="UP001162131">
    <property type="component" value="Unassembled WGS sequence"/>
</dbReference>